<dbReference type="GO" id="GO:0016020">
    <property type="term" value="C:membrane"/>
    <property type="evidence" value="ECO:0007669"/>
    <property type="project" value="UniProtKB-SubCell"/>
</dbReference>
<keyword evidence="4 6" id="KW-0472">Membrane</keyword>
<name>A0AAD7XNE1_9STRA</name>
<evidence type="ECO:0000256" key="2">
    <source>
        <dbReference type="ARBA" id="ARBA00022692"/>
    </source>
</evidence>
<feature type="region of interest" description="Disordered" evidence="5">
    <location>
        <begin position="1446"/>
        <end position="1508"/>
    </location>
</feature>
<reference evidence="9" key="1">
    <citation type="submission" date="2023-01" db="EMBL/GenBank/DDBJ databases">
        <title>Metagenome sequencing of chrysophaentin producing Chrysophaeum taylorii.</title>
        <authorList>
            <person name="Davison J."/>
            <person name="Bewley C."/>
        </authorList>
    </citation>
    <scope>NUCLEOTIDE SEQUENCE</scope>
    <source>
        <strain evidence="9">NIES-1699</strain>
    </source>
</reference>
<keyword evidence="2 6" id="KW-0812">Transmembrane</keyword>
<dbReference type="PROSITE" id="PS50259">
    <property type="entry name" value="G_PROTEIN_RECEP_F3_4"/>
    <property type="match status" value="1"/>
</dbReference>
<feature type="signal peptide" evidence="7">
    <location>
        <begin position="1"/>
        <end position="15"/>
    </location>
</feature>
<accession>A0AAD7XNE1</accession>
<feature type="transmembrane region" description="Helical" evidence="6">
    <location>
        <begin position="1382"/>
        <end position="1404"/>
    </location>
</feature>
<evidence type="ECO:0000256" key="5">
    <source>
        <dbReference type="SAM" id="MobiDB-lite"/>
    </source>
</evidence>
<evidence type="ECO:0000313" key="9">
    <source>
        <dbReference type="EMBL" id="KAJ8609036.1"/>
    </source>
</evidence>
<dbReference type="InterPro" id="IPR011050">
    <property type="entry name" value="Pectin_lyase_fold/virulence"/>
</dbReference>
<evidence type="ECO:0000256" key="7">
    <source>
        <dbReference type="SAM" id="SignalP"/>
    </source>
</evidence>
<dbReference type="GO" id="GO:0004930">
    <property type="term" value="F:G protein-coupled receptor activity"/>
    <property type="evidence" value="ECO:0007669"/>
    <property type="project" value="InterPro"/>
</dbReference>
<dbReference type="EMBL" id="JAQMWT010000154">
    <property type="protein sequence ID" value="KAJ8609036.1"/>
    <property type="molecule type" value="Genomic_DNA"/>
</dbReference>
<feature type="transmembrane region" description="Helical" evidence="6">
    <location>
        <begin position="1152"/>
        <end position="1178"/>
    </location>
</feature>
<dbReference type="SUPFAM" id="SSF51126">
    <property type="entry name" value="Pectin lyase-like"/>
    <property type="match status" value="2"/>
</dbReference>
<dbReference type="Pfam" id="PF00003">
    <property type="entry name" value="7tm_3"/>
    <property type="match status" value="1"/>
</dbReference>
<sequence length="1577" mass="166266">MRTTTIGIILAAVSACPRNCFDSSCDNFTLWGILCTDLEAGSGVVASLTAELGCDCSACQCLELAEAISCAEEPSVAVVSGESELSTALEVDCASSVWIADAAIQTTREMVIAVSTHVAGNALFHGTGGHRLLSVLPGMSVSIDGLNFENGTSASFGGCLLAGAGTNLSITNVTFRNCHASFGGAIAVWTDAVVDLSRTTIVNSSAEFYGGGLYAYGAASVSLVASTVVGCFVWTPFQGRGGGVYSIGTVSNSIVSVRFEKCSSTLYAGGAMFEEFGLVGIEDTIFSGCNAAGSPSAGCGGLYVITGSFAWFERTTFEDCTAESFSGAFTARLVVNTLHLIDVDVKRCSAGVNAGGAILASEGTISMDNVSFEQCATVDEPETETDARNSLGGGGLLLLVLEFSLIRRLRIVNTWSSTFGGCLATTKRNLGFSGVFDTMHLENCSAMLDGGAARFDRATTVQVTRSVVRNSFAEGKGGGFDFEDIDNPVILDATSITRCAASFGGGIALFSSTLRLVSSKLTANNASVTGGAVYASASSVVHSLASRFIRNTAAAGGAVALEGSEDTRLLASENCSFVTVEVTDVSANDLGFALVRKGHSASSAVDAKGDPTIDFFDETASNVLGHFCLSPATYELWLSDRTGAGWQDTVLSVSAGNRSQTSYTLDFLEHGARVADIEIDVQPVANIGPMFEANVASDSGGAIALMRSADTPLSLGPTAVLVDVDFVANVAISGFGGAAWVDVLSTFNVTRGNVSSNRADSGSGGFVSAWQTASVVLRDINGTGNSALNAGFAHLSGVSRFYLVSSWVEENIASGNGGALALFDVGDGPSSASEASVVVDQSTFVANECGQDGGAMFVELSTIRVLRSQFFRNVAWNGNGGLFAVSAPPGEVASNVGVYFATTSSISCRDVSVVMDWRYTTSRCSPYNISLQPIATCDYNTNACGFSSRATSTEDICDGCSCSSNLENYYQESPTGIIGAPSANGAWVDTHCLEPNSTHQITAYSSLATTWWGGTLEVIDTESRAVLASTDEFHWLPSGTETSPIEFRLPALLDAVSIAVENSAPNGGGGVGFVFYSDEEEEEEESDQLAGLEILSSNFAGLTLFASEDVENVTIELTVHIDSDLTVATPKLRASVVAIKDRKEDKHFLSRFAIGLLWCCVIAVAVSAAFCSTWTWKFRDRMIVKVAQPLYMHAICAGAVISTASIVPDITGITDFGCRANLALFGAGFVLTASTLYSKLANIEHVIEAAITFGRAQSCPDFVPVATIMVVGEIAVITAWMIEDPLVSERDCLNYESSHLTGSQECDSSVRRCECASYLFLILLSCWHLFCYGAAFHMCYHVRNVPSVVCDGRWVFTALFAQLQSFIIVAPVLYVLRNNPTPFLIIKSLVVAATELSTLFVVFAPKIRVVRRYGDFDSALVAAYIEKTMAASTQIDHVYDMLAVSPPPELGEQPASPQATNDASPTTDASDRKNYPFETAKISDSLDSTAESSYDGLNDGSGSPASSRSVPAIFSVREHAIRQLQADFLLEGNRVRRHTINDPVEEGGAGQSSVELPMRIRRHHFPPASTQSLPSPQ</sequence>
<evidence type="ECO:0000256" key="6">
    <source>
        <dbReference type="SAM" id="Phobius"/>
    </source>
</evidence>
<dbReference type="InterPro" id="IPR017978">
    <property type="entry name" value="GPCR_3_C"/>
</dbReference>
<evidence type="ECO:0000313" key="10">
    <source>
        <dbReference type="Proteomes" id="UP001230188"/>
    </source>
</evidence>
<dbReference type="PROSITE" id="PS51257">
    <property type="entry name" value="PROKAR_LIPOPROTEIN"/>
    <property type="match status" value="1"/>
</dbReference>
<feature type="compositionally biased region" description="Polar residues" evidence="5">
    <location>
        <begin position="1455"/>
        <end position="1468"/>
    </location>
</feature>
<comment type="caution">
    <text evidence="9">The sequence shown here is derived from an EMBL/GenBank/DDBJ whole genome shotgun (WGS) entry which is preliminary data.</text>
</comment>
<evidence type="ECO:0000256" key="4">
    <source>
        <dbReference type="ARBA" id="ARBA00023136"/>
    </source>
</evidence>
<evidence type="ECO:0000259" key="8">
    <source>
        <dbReference type="PROSITE" id="PS50259"/>
    </source>
</evidence>
<keyword evidence="7" id="KW-0732">Signal</keyword>
<organism evidence="9 10">
    <name type="scientific">Chrysophaeum taylorii</name>
    <dbReference type="NCBI Taxonomy" id="2483200"/>
    <lineage>
        <taxon>Eukaryota</taxon>
        <taxon>Sar</taxon>
        <taxon>Stramenopiles</taxon>
        <taxon>Ochrophyta</taxon>
        <taxon>Pelagophyceae</taxon>
        <taxon>Pelagomonadales</taxon>
        <taxon>Pelagomonadaceae</taxon>
        <taxon>Chrysophaeum</taxon>
    </lineage>
</organism>
<evidence type="ECO:0000256" key="1">
    <source>
        <dbReference type="ARBA" id="ARBA00004141"/>
    </source>
</evidence>
<keyword evidence="3 6" id="KW-1133">Transmembrane helix</keyword>
<comment type="subcellular location">
    <subcellularLocation>
        <location evidence="1">Membrane</location>
        <topology evidence="1">Multi-pass membrane protein</topology>
    </subcellularLocation>
</comment>
<proteinExistence type="predicted"/>
<feature type="transmembrane region" description="Helical" evidence="6">
    <location>
        <begin position="1354"/>
        <end position="1376"/>
    </location>
</feature>
<feature type="chain" id="PRO_5042207758" description="G-protein coupled receptors family 3 profile domain-containing protein" evidence="7">
    <location>
        <begin position="16"/>
        <end position="1577"/>
    </location>
</feature>
<feature type="transmembrane region" description="Helical" evidence="6">
    <location>
        <begin position="1190"/>
        <end position="1208"/>
    </location>
</feature>
<feature type="transmembrane region" description="Helical" evidence="6">
    <location>
        <begin position="1220"/>
        <end position="1241"/>
    </location>
</feature>
<dbReference type="Proteomes" id="UP001230188">
    <property type="component" value="Unassembled WGS sequence"/>
</dbReference>
<feature type="domain" description="G-protein coupled receptors family 3 profile" evidence="8">
    <location>
        <begin position="1177"/>
        <end position="1410"/>
    </location>
</feature>
<dbReference type="PANTHER" id="PTHR11319">
    <property type="entry name" value="G PROTEIN-COUPLED RECEPTOR-RELATED"/>
    <property type="match status" value="1"/>
</dbReference>
<evidence type="ECO:0000256" key="3">
    <source>
        <dbReference type="ARBA" id="ARBA00022989"/>
    </source>
</evidence>
<protein>
    <recommendedName>
        <fullName evidence="8">G-protein coupled receptors family 3 profile domain-containing protein</fullName>
    </recommendedName>
</protein>
<gene>
    <name evidence="9" type="ORF">CTAYLR_008704</name>
</gene>
<dbReference type="PANTHER" id="PTHR11319:SF35">
    <property type="entry name" value="OUTER MEMBRANE PROTEIN PMPC-RELATED"/>
    <property type="match status" value="1"/>
</dbReference>
<feature type="transmembrane region" description="Helical" evidence="6">
    <location>
        <begin position="1318"/>
        <end position="1342"/>
    </location>
</feature>
<keyword evidence="10" id="KW-1185">Reference proteome</keyword>